<dbReference type="EMBL" id="LAZR01009412">
    <property type="protein sequence ID" value="KKM72740.1"/>
    <property type="molecule type" value="Genomic_DNA"/>
</dbReference>
<accession>A0A0F9M7V6</accession>
<gene>
    <name evidence="1" type="ORF">LCGC14_1417460</name>
</gene>
<organism evidence="1">
    <name type="scientific">marine sediment metagenome</name>
    <dbReference type="NCBI Taxonomy" id="412755"/>
    <lineage>
        <taxon>unclassified sequences</taxon>
        <taxon>metagenomes</taxon>
        <taxon>ecological metagenomes</taxon>
    </lineage>
</organism>
<protein>
    <recommendedName>
        <fullName evidence="2">Polymer-forming cytoskeletal protein</fullName>
    </recommendedName>
</protein>
<reference evidence="1" key="1">
    <citation type="journal article" date="2015" name="Nature">
        <title>Complex archaea that bridge the gap between prokaryotes and eukaryotes.</title>
        <authorList>
            <person name="Spang A."/>
            <person name="Saw J.H."/>
            <person name="Jorgensen S.L."/>
            <person name="Zaremba-Niedzwiedzka K."/>
            <person name="Martijn J."/>
            <person name="Lind A.E."/>
            <person name="van Eijk R."/>
            <person name="Schleper C."/>
            <person name="Guy L."/>
            <person name="Ettema T.J."/>
        </authorList>
    </citation>
    <scope>NUCLEOTIDE SEQUENCE</scope>
</reference>
<sequence>MEKNKIESPAKSEKLAIITSSGSLKDFEEHLSVSGSAKISGGKLNKSIRIAGSGKINGDLECNGLTSSGSLKGSGSITAHGDISSSGTFNIAGFLYGDGDADFSGSTQIGNIIKIKGSIVASGKFKGGHFVTGDQGIKFSGSSIINGNLSSEKTIRIDGSTYIEGNVVAEDILIGVDEHLRKKQHYKIHGSILAKNNVNISRTHVEGDVKGKIVIIGRNTEILGTVYYIDKIEIDKKAKLAVEPLKLD</sequence>
<comment type="caution">
    <text evidence="1">The sequence shown here is derived from an EMBL/GenBank/DDBJ whole genome shotgun (WGS) entry which is preliminary data.</text>
</comment>
<dbReference type="AlphaFoldDB" id="A0A0F9M7V6"/>
<evidence type="ECO:0000313" key="1">
    <source>
        <dbReference type="EMBL" id="KKM72740.1"/>
    </source>
</evidence>
<name>A0A0F9M7V6_9ZZZZ</name>
<proteinExistence type="predicted"/>
<evidence type="ECO:0008006" key="2">
    <source>
        <dbReference type="Google" id="ProtNLM"/>
    </source>
</evidence>